<proteinExistence type="predicted"/>
<accession>A0C856</accession>
<dbReference type="PANTHER" id="PTHR39490:SF8">
    <property type="entry name" value="ZINC FINGER FYVE DOMAIN-CONTAINING PROTEIN 21"/>
    <property type="match status" value="1"/>
</dbReference>
<keyword evidence="2" id="KW-1185">Reference proteome</keyword>
<dbReference type="KEGG" id="ptm:GSPATT00036104001"/>
<dbReference type="InterPro" id="IPR052113">
    <property type="entry name" value="FYVE-type_Zinc_Finger"/>
</dbReference>
<dbReference type="Proteomes" id="UP000000600">
    <property type="component" value="Unassembled WGS sequence"/>
</dbReference>
<organism evidence="1 2">
    <name type="scientific">Paramecium tetraurelia</name>
    <dbReference type="NCBI Taxonomy" id="5888"/>
    <lineage>
        <taxon>Eukaryota</taxon>
        <taxon>Sar</taxon>
        <taxon>Alveolata</taxon>
        <taxon>Ciliophora</taxon>
        <taxon>Intramacronucleata</taxon>
        <taxon>Oligohymenophorea</taxon>
        <taxon>Peniculida</taxon>
        <taxon>Parameciidae</taxon>
        <taxon>Paramecium</taxon>
    </lineage>
</organism>
<evidence type="ECO:0000313" key="2">
    <source>
        <dbReference type="Proteomes" id="UP000000600"/>
    </source>
</evidence>
<name>A0C856_PARTE</name>
<dbReference type="AlphaFoldDB" id="A0C856"/>
<protein>
    <recommendedName>
        <fullName evidence="3">Rab-GAP TBC domain-containing protein</fullName>
    </recommendedName>
</protein>
<evidence type="ECO:0000313" key="1">
    <source>
        <dbReference type="EMBL" id="CAK66973.1"/>
    </source>
</evidence>
<dbReference type="EMBL" id="CT868049">
    <property type="protein sequence ID" value="CAK66973.1"/>
    <property type="molecule type" value="Genomic_DNA"/>
</dbReference>
<dbReference type="HOGENOM" id="CLU_610399_0_0_1"/>
<dbReference type="GeneID" id="5020155"/>
<sequence length="475" mass="56841">MATIKKTLPRPKHQKCEICQKNFSLYSSSYIQDYSNNINARDVSEQCVVTVEDLKPLYFFNNKTKIVDYDLKTQHRCCQICRDEQLNIQDIIVKEQLSFNKNSLITKQWLKHCLQNVREQDLTEQYYTILGQSKKNLSAAATEELKSIPAIINQVRSQYNYSMKEFDYYLTKDLMENMPAIFIQSVLQCLLYSYPNIHCTQNIVQMVYFLLYFHSQPLVFYFLNFFREEISLGRFLDKNEKMEDAEIDFLQEIGKTNYLIEPTDLLYYRKYLEKHAEKMLSNVFFNFVNVQCLIFIYDHVLKFRDYFELEKIVALLGSQYLNDFKQKGLDDEYFTNQIIKNTKQSVLKEYLSKEDRIRLNDKRQTYSKSEDIFLSQFQQRMDHQNETKQILYLLDDCILKRQPLNNHHKQLISQLNQKQQQIITDLLKLNQSKPKEQDESQLYHKIETHSNSSTQIKFDKSELVDQNKALMEDFI</sequence>
<dbReference type="PANTHER" id="PTHR39490">
    <property type="entry name" value="ARRESTIN DOMAIN-CONTAINING PROTEIN D"/>
    <property type="match status" value="1"/>
</dbReference>
<gene>
    <name evidence="1" type="ORF">GSPATT00036104001</name>
</gene>
<dbReference type="OrthoDB" id="293141at2759"/>
<dbReference type="InParanoid" id="A0C856"/>
<dbReference type="OMA" id="HRCCQIC"/>
<reference evidence="1 2" key="1">
    <citation type="journal article" date="2006" name="Nature">
        <title>Global trends of whole-genome duplications revealed by the ciliate Paramecium tetraurelia.</title>
        <authorList>
            <consortium name="Genoscope"/>
            <person name="Aury J.-M."/>
            <person name="Jaillon O."/>
            <person name="Duret L."/>
            <person name="Noel B."/>
            <person name="Jubin C."/>
            <person name="Porcel B.M."/>
            <person name="Segurens B."/>
            <person name="Daubin V."/>
            <person name="Anthouard V."/>
            <person name="Aiach N."/>
            <person name="Arnaiz O."/>
            <person name="Billaut A."/>
            <person name="Beisson J."/>
            <person name="Blanc I."/>
            <person name="Bouhouche K."/>
            <person name="Camara F."/>
            <person name="Duharcourt S."/>
            <person name="Guigo R."/>
            <person name="Gogendeau D."/>
            <person name="Katinka M."/>
            <person name="Keller A.-M."/>
            <person name="Kissmehl R."/>
            <person name="Klotz C."/>
            <person name="Koll F."/>
            <person name="Le Moue A."/>
            <person name="Lepere C."/>
            <person name="Malinsky S."/>
            <person name="Nowacki M."/>
            <person name="Nowak J.K."/>
            <person name="Plattner H."/>
            <person name="Poulain J."/>
            <person name="Ruiz F."/>
            <person name="Serrano V."/>
            <person name="Zagulski M."/>
            <person name="Dessen P."/>
            <person name="Betermier M."/>
            <person name="Weissenbach J."/>
            <person name="Scarpelli C."/>
            <person name="Schachter V."/>
            <person name="Sperling L."/>
            <person name="Meyer E."/>
            <person name="Cohen J."/>
            <person name="Wincker P."/>
        </authorList>
    </citation>
    <scope>NUCLEOTIDE SEQUENCE [LARGE SCALE GENOMIC DNA]</scope>
    <source>
        <strain evidence="1 2">Stock d4-2</strain>
    </source>
</reference>
<evidence type="ECO:0008006" key="3">
    <source>
        <dbReference type="Google" id="ProtNLM"/>
    </source>
</evidence>
<dbReference type="RefSeq" id="XP_001434370.1">
    <property type="nucleotide sequence ID" value="XM_001434333.1"/>
</dbReference>